<proteinExistence type="predicted"/>
<protein>
    <submittedName>
        <fullName evidence="1">Uncharacterized protein</fullName>
    </submittedName>
</protein>
<organism evidence="1 2">
    <name type="scientific">Bifidobacterium breve</name>
    <dbReference type="NCBI Taxonomy" id="1685"/>
    <lineage>
        <taxon>Bacteria</taxon>
        <taxon>Bacillati</taxon>
        <taxon>Actinomycetota</taxon>
        <taxon>Actinomycetes</taxon>
        <taxon>Bifidobacteriales</taxon>
        <taxon>Bifidobacteriaceae</taxon>
        <taxon>Bifidobacterium</taxon>
    </lineage>
</organism>
<dbReference type="EMBL" id="CP021558">
    <property type="protein sequence ID" value="AUE03194.1"/>
    <property type="molecule type" value="Genomic_DNA"/>
</dbReference>
<accession>A0A2K9B6T1</accession>
<name>A0A2K9B6T1_BIFBR</name>
<reference evidence="1 2" key="1">
    <citation type="submission" date="2017-05" db="EMBL/GenBank/DDBJ databases">
        <title>Comparative genomics and methylome analysis of the gut commensal Bifidobacterium breve.</title>
        <authorList>
            <person name="Bottacini F."/>
            <person name="Morrissey R."/>
            <person name="Roberts R.J."/>
            <person name="James K."/>
            <person name="van Breen J."/>
            <person name="Egan M."/>
            <person name="Lambert J."/>
            <person name="van Limpt K."/>
            <person name="Stanton C."/>
            <person name="Knol J."/>
            <person name="O' Connell Motherway M."/>
            <person name="van Sinderen D."/>
        </authorList>
    </citation>
    <scope>NUCLEOTIDE SEQUENCE [LARGE SCALE GENOMIC DNA]</scope>
    <source>
        <strain evidence="1 2">215W447a</strain>
    </source>
</reference>
<gene>
    <name evidence="1" type="ORF">BB215W447A_1178</name>
</gene>
<dbReference type="Proteomes" id="UP000232491">
    <property type="component" value="Chromosome"/>
</dbReference>
<dbReference type="AlphaFoldDB" id="A0A2K9B6T1"/>
<dbReference type="RefSeq" id="WP_157826242.1">
    <property type="nucleotide sequence ID" value="NZ_CP021558.1"/>
</dbReference>
<evidence type="ECO:0000313" key="2">
    <source>
        <dbReference type="Proteomes" id="UP000232491"/>
    </source>
</evidence>
<evidence type="ECO:0000313" key="1">
    <source>
        <dbReference type="EMBL" id="AUE03194.1"/>
    </source>
</evidence>
<sequence length="180" mass="20176">MVPSIEERIRPIWRKWNGVIPVWEAERAGIRPDSFRRWALRNPDATHPRKGVYMWYPDVPDGEEPDWEYAPVSAELAWAGPDAWLCGPSTLETARIGSVGGIRTSIAVPKRRRPEPGIIWRVTTGRPTTTIAGLPSESIPDALRSSIGLLDSDKMIEAVRDAWAKGLIDESERRELEAAV</sequence>